<feature type="transmembrane region" description="Helical" evidence="3">
    <location>
        <begin position="188"/>
        <end position="206"/>
    </location>
</feature>
<evidence type="ECO:0000256" key="2">
    <source>
        <dbReference type="ARBA" id="ARBA00034247"/>
    </source>
</evidence>
<feature type="transmembrane region" description="Helical" evidence="3">
    <location>
        <begin position="15"/>
        <end position="32"/>
    </location>
</feature>
<comment type="caution">
    <text evidence="5">The sequence shown here is derived from an EMBL/GenBank/DDBJ whole genome shotgun (WGS) entry which is preliminary data.</text>
</comment>
<dbReference type="CDD" id="cd01949">
    <property type="entry name" value="GGDEF"/>
    <property type="match status" value="1"/>
</dbReference>
<dbReference type="Proteomes" id="UP000651977">
    <property type="component" value="Unassembled WGS sequence"/>
</dbReference>
<dbReference type="PANTHER" id="PTHR45138">
    <property type="entry name" value="REGULATORY COMPONENTS OF SENSORY TRANSDUCTION SYSTEM"/>
    <property type="match status" value="1"/>
</dbReference>
<feature type="transmembrane region" description="Helical" evidence="3">
    <location>
        <begin position="138"/>
        <end position="157"/>
    </location>
</feature>
<feature type="transmembrane region" description="Helical" evidence="3">
    <location>
        <begin position="164"/>
        <end position="182"/>
    </location>
</feature>
<keyword evidence="3" id="KW-0812">Transmembrane</keyword>
<dbReference type="PANTHER" id="PTHR45138:SF9">
    <property type="entry name" value="DIGUANYLATE CYCLASE DGCM-RELATED"/>
    <property type="match status" value="1"/>
</dbReference>
<reference evidence="6" key="1">
    <citation type="journal article" date="2019" name="Int. J. Syst. Evol. Microbiol.">
        <title>The Global Catalogue of Microorganisms (GCM) 10K type strain sequencing project: providing services to taxonomists for standard genome sequencing and annotation.</title>
        <authorList>
            <consortium name="The Broad Institute Genomics Platform"/>
            <consortium name="The Broad Institute Genome Sequencing Center for Infectious Disease"/>
            <person name="Wu L."/>
            <person name="Ma J."/>
        </authorList>
    </citation>
    <scope>NUCLEOTIDE SEQUENCE [LARGE SCALE GENOMIC DNA]</scope>
    <source>
        <strain evidence="6">CGMCC 1.10131</strain>
    </source>
</reference>
<feature type="transmembrane region" description="Helical" evidence="3">
    <location>
        <begin position="99"/>
        <end position="118"/>
    </location>
</feature>
<evidence type="ECO:0000313" key="5">
    <source>
        <dbReference type="EMBL" id="GGA91962.1"/>
    </source>
</evidence>
<keyword evidence="3" id="KW-0472">Membrane</keyword>
<comment type="catalytic activity">
    <reaction evidence="2">
        <text>2 GTP = 3',3'-c-di-GMP + 2 diphosphate</text>
        <dbReference type="Rhea" id="RHEA:24898"/>
        <dbReference type="ChEBI" id="CHEBI:33019"/>
        <dbReference type="ChEBI" id="CHEBI:37565"/>
        <dbReference type="ChEBI" id="CHEBI:58805"/>
        <dbReference type="EC" id="2.7.7.65"/>
    </reaction>
</comment>
<dbReference type="SUPFAM" id="SSF55073">
    <property type="entry name" value="Nucleotide cyclase"/>
    <property type="match status" value="1"/>
</dbReference>
<evidence type="ECO:0000313" key="6">
    <source>
        <dbReference type="Proteomes" id="UP000651977"/>
    </source>
</evidence>
<evidence type="ECO:0000256" key="3">
    <source>
        <dbReference type="SAM" id="Phobius"/>
    </source>
</evidence>
<evidence type="ECO:0000259" key="4">
    <source>
        <dbReference type="PROSITE" id="PS50887"/>
    </source>
</evidence>
<feature type="domain" description="GGDEF" evidence="4">
    <location>
        <begin position="236"/>
        <end position="384"/>
    </location>
</feature>
<dbReference type="InterPro" id="IPR000160">
    <property type="entry name" value="GGDEF_dom"/>
</dbReference>
<keyword evidence="3" id="KW-1133">Transmembrane helix</keyword>
<sequence>MLIWYAELSSSLKDIIYWMPYGLAAVTAMLAIQFNRRQLIVVVLVNTFSYWLIVQYLQQPLDVPEAKMAFTLVCVFIPCNMVLNLLIKENGSKTLRAFLHYWMLIVQALVITILINYLSVDAQSLIENWFAPRPIDGLVISSSALAISTLCLVIAFVRLAHRPTSLTIGLFFSFVASIFPLAFLDREAISSVFFSASMLIVLYSGFRASHELAYRDELTGLLGRRMLFERLAGLSKNYTLAMVDIDHFKKFNDTYGHDVGDDVLAMVASKLDQVEGGGQVFRYGGEEFTVLFKGKKLDHAIAFLDDIRELIAETPFAIRDKSNREKASKSARKENTKPKNTVQITVSIGVAEKSNQHANAEEVIKDADKALYKAKDKGRNIVVG</sequence>
<feature type="transmembrane region" description="Helical" evidence="3">
    <location>
        <begin position="39"/>
        <end position="57"/>
    </location>
</feature>
<keyword evidence="6" id="KW-1185">Reference proteome</keyword>
<dbReference type="NCBIfam" id="TIGR00254">
    <property type="entry name" value="GGDEF"/>
    <property type="match status" value="2"/>
</dbReference>
<feature type="transmembrane region" description="Helical" evidence="3">
    <location>
        <begin position="69"/>
        <end position="87"/>
    </location>
</feature>
<protein>
    <recommendedName>
        <fullName evidence="1">diguanylate cyclase</fullName>
        <ecNumber evidence="1">2.7.7.65</ecNumber>
    </recommendedName>
</protein>
<dbReference type="PROSITE" id="PS50887">
    <property type="entry name" value="GGDEF"/>
    <property type="match status" value="1"/>
</dbReference>
<accession>A0ABQ1HVZ2</accession>
<name>A0ABQ1HVZ2_9ALTE</name>
<dbReference type="Gene3D" id="3.30.70.270">
    <property type="match status" value="1"/>
</dbReference>
<evidence type="ECO:0000256" key="1">
    <source>
        <dbReference type="ARBA" id="ARBA00012528"/>
    </source>
</evidence>
<dbReference type="EC" id="2.7.7.65" evidence="1"/>
<dbReference type="EMBL" id="BMDY01000001">
    <property type="protein sequence ID" value="GGA91962.1"/>
    <property type="molecule type" value="Genomic_DNA"/>
</dbReference>
<proteinExistence type="predicted"/>
<dbReference type="InterPro" id="IPR029787">
    <property type="entry name" value="Nucleotide_cyclase"/>
</dbReference>
<dbReference type="InterPro" id="IPR043128">
    <property type="entry name" value="Rev_trsase/Diguanyl_cyclase"/>
</dbReference>
<dbReference type="Pfam" id="PF00990">
    <property type="entry name" value="GGDEF"/>
    <property type="match status" value="2"/>
</dbReference>
<organism evidence="5 6">
    <name type="scientific">Agarivorans gilvus</name>
    <dbReference type="NCBI Taxonomy" id="680279"/>
    <lineage>
        <taxon>Bacteria</taxon>
        <taxon>Pseudomonadati</taxon>
        <taxon>Pseudomonadota</taxon>
        <taxon>Gammaproteobacteria</taxon>
        <taxon>Alteromonadales</taxon>
        <taxon>Alteromonadaceae</taxon>
        <taxon>Agarivorans</taxon>
    </lineage>
</organism>
<dbReference type="SMART" id="SM00267">
    <property type="entry name" value="GGDEF"/>
    <property type="match status" value="1"/>
</dbReference>
<gene>
    <name evidence="5" type="ORF">GCM10007414_00720</name>
</gene>
<dbReference type="InterPro" id="IPR050469">
    <property type="entry name" value="Diguanylate_Cyclase"/>
</dbReference>